<dbReference type="InterPro" id="IPR014833">
    <property type="entry name" value="TnsA_N"/>
</dbReference>
<evidence type="ECO:0000313" key="4">
    <source>
        <dbReference type="EMBL" id="ACV50032.1"/>
    </source>
</evidence>
<dbReference type="InterPro" id="IPR046390">
    <property type="entry name" value="NUCL_HEAD_T4"/>
</dbReference>
<sequence>MTFGKFLTGKFRPNRPDKYHGDVNNITYRSSYELAAFRFMDDEDAILKWNSEETVIPYISSVDGRAHRYFLDLTAIVRGPDGKPAKKYIEIKPYDQTIEPRKTPKEQDQAFAERVRTWLVNQSKWEAARAYAKRNNGDFIILTEREIFPQNHSIKPYRHKSPKAAKPAAKPKPKPRAK</sequence>
<dbReference type="GO" id="GO:0004519">
    <property type="term" value="F:endonuclease activity"/>
    <property type="evidence" value="ECO:0007669"/>
    <property type="project" value="UniProtKB-UniRule"/>
</dbReference>
<keyword evidence="1" id="KW-0540">Nuclease</keyword>
<evidence type="ECO:0000259" key="3">
    <source>
        <dbReference type="Pfam" id="PF08722"/>
    </source>
</evidence>
<keyword evidence="1" id="KW-0269">Exonuclease</keyword>
<dbReference type="Pfam" id="PF08722">
    <property type="entry name" value="Tn7_TnsA-like_N"/>
    <property type="match status" value="1"/>
</dbReference>
<evidence type="ECO:0000313" key="5">
    <source>
        <dbReference type="Proteomes" id="UP000008986"/>
    </source>
</evidence>
<dbReference type="OrthoDB" id="13184at10239"/>
<accession>C9DFY1</accession>
<feature type="compositionally biased region" description="Basic residues" evidence="2">
    <location>
        <begin position="155"/>
        <end position="178"/>
    </location>
</feature>
<dbReference type="KEGG" id="vg:8683956"/>
<dbReference type="RefSeq" id="YP_003358864.1">
    <property type="nucleotide sequence ID" value="NC_013697.1"/>
</dbReference>
<feature type="domain" description="TnsA endonuclease N-terminal" evidence="3">
    <location>
        <begin position="44"/>
        <end position="144"/>
    </location>
</feature>
<evidence type="ECO:0000256" key="1">
    <source>
        <dbReference type="HAMAP-Rule" id="MF_04160"/>
    </source>
</evidence>
<dbReference type="EMBL" id="GQ357915">
    <property type="protein sequence ID" value="ACV50032.1"/>
    <property type="molecule type" value="Genomic_DNA"/>
</dbReference>
<dbReference type="Proteomes" id="UP000008986">
    <property type="component" value="Segment"/>
</dbReference>
<organism evidence="4 5">
    <name type="scientific">Delftia phage PhiW-14</name>
    <name type="common">Deftia acidovorans bacteriophage phiW-14</name>
    <dbReference type="NCBI Taxonomy" id="665032"/>
    <lineage>
        <taxon>Viruses</taxon>
        <taxon>Duplodnaviria</taxon>
        <taxon>Heunggongvirae</taxon>
        <taxon>Uroviricota</taxon>
        <taxon>Caudoviricetes</taxon>
        <taxon>Ionavirus</taxon>
        <taxon>Ionavirus W14</taxon>
    </lineage>
</organism>
<name>C9DFY1_BPW14</name>
<gene>
    <name evidence="4" type="primary">9</name>
</gene>
<comment type="similarity">
    <text evidence="1">Belongs to the Caudovirales head completion nuclease family.</text>
</comment>
<dbReference type="EC" id="3.1.-.-" evidence="1"/>
<feature type="region of interest" description="Disordered" evidence="2">
    <location>
        <begin position="151"/>
        <end position="178"/>
    </location>
</feature>
<dbReference type="HAMAP" id="MF_04160">
    <property type="entry name" value="NUCL_HEAD_T4"/>
    <property type="match status" value="1"/>
</dbReference>
<protein>
    <recommendedName>
        <fullName evidence="1">Head completion nuclease</fullName>
        <ecNumber evidence="1">3.1.-.-</ecNumber>
    </recommendedName>
</protein>
<feature type="active site" evidence="1">
    <location>
        <position position="92"/>
    </location>
</feature>
<dbReference type="GO" id="GO:0004527">
    <property type="term" value="F:exonuclease activity"/>
    <property type="evidence" value="ECO:0007669"/>
    <property type="project" value="UniProtKB-UniRule"/>
</dbReference>
<feature type="active site" evidence="1">
    <location>
        <position position="33"/>
    </location>
</feature>
<keyword evidence="1" id="KW-0378">Hydrolase</keyword>
<feature type="active site" evidence="1">
    <location>
        <position position="72"/>
    </location>
</feature>
<evidence type="ECO:0000256" key="2">
    <source>
        <dbReference type="SAM" id="MobiDB-lite"/>
    </source>
</evidence>
<comment type="function">
    <text evidence="1">During phage morphogenesis, plays an essential role in the head-tail joining step. The associated nuclease activity is essential for morphogenesis, possibly by cleaving packaged DNA to enable the joining of heads to tails. Displays both exo- and endonuclease activity.</text>
</comment>
<dbReference type="GeneID" id="8683956"/>
<reference evidence="5" key="1">
    <citation type="submission" date="2009-07" db="EMBL/GenBank/DDBJ databases">
        <authorList>
            <person name="Kropinski A.M."/>
            <person name="Villegas A."/>
            <person name="Lingohr E.J."/>
        </authorList>
    </citation>
    <scope>NUCLEOTIDE SEQUENCE [LARGE SCALE GENOMIC DNA]</scope>
</reference>
<proteinExistence type="inferred from homology"/>
<organismHost>
    <name type="scientific">Delftia acidovorans</name>
    <name type="common">Pseudomonas acidovorans</name>
    <name type="synonym">Comamonas acidovorans</name>
    <dbReference type="NCBI Taxonomy" id="80866"/>
</organismHost>
<keyword evidence="5" id="KW-1185">Reference proteome</keyword>
<keyword evidence="1" id="KW-0255">Endonuclease</keyword>